<organism evidence="1">
    <name type="scientific">Lygus hesperus</name>
    <name type="common">Western plant bug</name>
    <dbReference type="NCBI Taxonomy" id="30085"/>
    <lineage>
        <taxon>Eukaryota</taxon>
        <taxon>Metazoa</taxon>
        <taxon>Ecdysozoa</taxon>
        <taxon>Arthropoda</taxon>
        <taxon>Hexapoda</taxon>
        <taxon>Insecta</taxon>
        <taxon>Pterygota</taxon>
        <taxon>Neoptera</taxon>
        <taxon>Paraneoptera</taxon>
        <taxon>Hemiptera</taxon>
        <taxon>Heteroptera</taxon>
        <taxon>Panheteroptera</taxon>
        <taxon>Cimicomorpha</taxon>
        <taxon>Miridae</taxon>
        <taxon>Mirini</taxon>
        <taxon>Lygus</taxon>
    </lineage>
</organism>
<sequence>FCTLLVDMLRRVVHQSSRWCGLQCASSTRKLPLQQIQQQQQQQHRHAHLSPSSSLAANAITNNEVWPTDEFVPSVIESASNHGANLFDTCFTEVQDVLGVEAWVVVLLAGAVVRLVTLAFSLYSDRASARLQLALPELKEAHNTFGEIYYNP</sequence>
<accession>A0A0A9W9N7</accession>
<reference evidence="1" key="2">
    <citation type="submission" date="2014-07" db="EMBL/GenBank/DDBJ databases">
        <authorList>
            <person name="Hull J."/>
        </authorList>
    </citation>
    <scope>NUCLEOTIDE SEQUENCE</scope>
</reference>
<dbReference type="AlphaFoldDB" id="A0A0A9W9N7"/>
<protein>
    <submittedName>
        <fullName evidence="1">Orotidine 5'-phosphate decarboxylase</fullName>
    </submittedName>
</protein>
<feature type="non-terminal residue" evidence="1">
    <location>
        <position position="1"/>
    </location>
</feature>
<name>A0A0A9W9N7_LYGHE</name>
<evidence type="ECO:0000313" key="1">
    <source>
        <dbReference type="EMBL" id="JAG05147.1"/>
    </source>
</evidence>
<proteinExistence type="predicted"/>
<dbReference type="EMBL" id="GBHO01038457">
    <property type="protein sequence ID" value="JAG05147.1"/>
    <property type="molecule type" value="Transcribed_RNA"/>
</dbReference>
<reference evidence="1" key="1">
    <citation type="journal article" date="2014" name="PLoS ONE">
        <title>Transcriptome-Based Identification of ABC Transporters in the Western Tarnished Plant Bug Lygus hesperus.</title>
        <authorList>
            <person name="Hull J.J."/>
            <person name="Chaney K."/>
            <person name="Geib S.M."/>
            <person name="Fabrick J.A."/>
            <person name="Brent C.S."/>
            <person name="Walsh D."/>
            <person name="Lavine L.C."/>
        </authorList>
    </citation>
    <scope>NUCLEOTIDE SEQUENCE</scope>
</reference>
<gene>
    <name evidence="1" type="primary">pyrF_2</name>
    <name evidence="1" type="ORF">CM83_49964</name>
</gene>